<accession>A0A397QUU4</accession>
<dbReference type="PROSITE" id="PS00892">
    <property type="entry name" value="HIT_1"/>
    <property type="match status" value="1"/>
</dbReference>
<dbReference type="InterPro" id="IPR019808">
    <property type="entry name" value="Histidine_triad_CS"/>
</dbReference>
<dbReference type="Proteomes" id="UP000266506">
    <property type="component" value="Unassembled WGS sequence"/>
</dbReference>
<dbReference type="InterPro" id="IPR039384">
    <property type="entry name" value="HINT"/>
</dbReference>
<dbReference type="AlphaFoldDB" id="A0A397QUU4"/>
<evidence type="ECO:0000256" key="3">
    <source>
        <dbReference type="PROSITE-ProRule" id="PRU00464"/>
    </source>
</evidence>
<proteinExistence type="predicted"/>
<keyword evidence="6" id="KW-1185">Reference proteome</keyword>
<dbReference type="InterPro" id="IPR001310">
    <property type="entry name" value="Histidine_triad_HIT"/>
</dbReference>
<dbReference type="CDD" id="cd01277">
    <property type="entry name" value="HINT_subgroup"/>
    <property type="match status" value="1"/>
</dbReference>
<reference evidence="5 6" key="1">
    <citation type="submission" date="2018-08" db="EMBL/GenBank/DDBJ databases">
        <title>Genomic Encyclopedia of Archaeal and Bacterial Type Strains, Phase II (KMG-II): from individual species to whole genera.</title>
        <authorList>
            <person name="Goeker M."/>
        </authorList>
    </citation>
    <scope>NUCLEOTIDE SEQUENCE [LARGE SCALE GENOMIC DNA]</scope>
    <source>
        <strain evidence="5 6">ATCC 27112</strain>
    </source>
</reference>
<feature type="domain" description="HIT" evidence="4">
    <location>
        <begin position="3"/>
        <end position="111"/>
    </location>
</feature>
<dbReference type="Pfam" id="PF01230">
    <property type="entry name" value="HIT"/>
    <property type="match status" value="1"/>
</dbReference>
<organism evidence="5 6">
    <name type="scientific">Anaeroplasma bactoclasticum</name>
    <dbReference type="NCBI Taxonomy" id="2088"/>
    <lineage>
        <taxon>Bacteria</taxon>
        <taxon>Bacillati</taxon>
        <taxon>Mycoplasmatota</taxon>
        <taxon>Mollicutes</taxon>
        <taxon>Anaeroplasmatales</taxon>
        <taxon>Anaeroplasmataceae</taxon>
        <taxon>Anaeroplasma</taxon>
    </lineage>
</organism>
<dbReference type="InterPro" id="IPR011146">
    <property type="entry name" value="HIT-like"/>
</dbReference>
<dbReference type="Gene3D" id="3.30.428.10">
    <property type="entry name" value="HIT-like"/>
    <property type="match status" value="1"/>
</dbReference>
<dbReference type="OrthoDB" id="9784774at2"/>
<dbReference type="EMBL" id="QXEV01000035">
    <property type="protein sequence ID" value="RIA64828.1"/>
    <property type="molecule type" value="Genomic_DNA"/>
</dbReference>
<dbReference type="PANTHER" id="PTHR46648">
    <property type="entry name" value="HIT FAMILY PROTEIN 1"/>
    <property type="match status" value="1"/>
</dbReference>
<evidence type="ECO:0000256" key="2">
    <source>
        <dbReference type="PIRSR" id="PIRSR601310-3"/>
    </source>
</evidence>
<dbReference type="GO" id="GO:0009117">
    <property type="term" value="P:nucleotide metabolic process"/>
    <property type="evidence" value="ECO:0007669"/>
    <property type="project" value="TreeGrafter"/>
</dbReference>
<feature type="short sequence motif" description="Histidine triad motif" evidence="2 3">
    <location>
        <begin position="95"/>
        <end position="99"/>
    </location>
</feature>
<evidence type="ECO:0000313" key="5">
    <source>
        <dbReference type="EMBL" id="RIA64828.1"/>
    </source>
</evidence>
<dbReference type="GO" id="GO:0003824">
    <property type="term" value="F:catalytic activity"/>
    <property type="evidence" value="ECO:0007669"/>
    <property type="project" value="InterPro"/>
</dbReference>
<dbReference type="PANTHER" id="PTHR46648:SF1">
    <property type="entry name" value="ADENOSINE 5'-MONOPHOSPHORAMIDASE HNT1"/>
    <property type="match status" value="1"/>
</dbReference>
<feature type="active site" description="Tele-AMP-histidine intermediate" evidence="1">
    <location>
        <position position="97"/>
    </location>
</feature>
<dbReference type="InterPro" id="IPR036265">
    <property type="entry name" value="HIT-like_sf"/>
</dbReference>
<evidence type="ECO:0000259" key="4">
    <source>
        <dbReference type="PROSITE" id="PS51084"/>
    </source>
</evidence>
<gene>
    <name evidence="5" type="ORF">EI71_01849</name>
</gene>
<evidence type="ECO:0000313" key="6">
    <source>
        <dbReference type="Proteomes" id="UP000266506"/>
    </source>
</evidence>
<dbReference type="PROSITE" id="PS51084">
    <property type="entry name" value="HIT_2"/>
    <property type="match status" value="1"/>
</dbReference>
<sequence length="131" mass="14915">MCIFCKIINGEIPSKKVYEDEDCLAILDISQATLGHTLVMPKKHYDNLLTIDNNVYLKVMEKAKMLAEKIVPSLGAKGANILNNCNEVAGQSVMHFHVHILPRYDKEELKIEFMDHSKDYNLDGILNKIKQ</sequence>
<dbReference type="FunCoup" id="A0A397QUU4">
    <property type="interactions" value="321"/>
</dbReference>
<name>A0A397QUU4_9MOLU</name>
<dbReference type="InParanoid" id="A0A397QUU4"/>
<evidence type="ECO:0000256" key="1">
    <source>
        <dbReference type="PIRSR" id="PIRSR601310-1"/>
    </source>
</evidence>
<protein>
    <submittedName>
        <fullName evidence="5">Histidine triad (HIT) family protein</fullName>
    </submittedName>
</protein>
<dbReference type="RefSeq" id="WP_119016913.1">
    <property type="nucleotide sequence ID" value="NZ_QXEV01000035.1"/>
</dbReference>
<dbReference type="PRINTS" id="PR00332">
    <property type="entry name" value="HISTRIAD"/>
</dbReference>
<dbReference type="SUPFAM" id="SSF54197">
    <property type="entry name" value="HIT-like"/>
    <property type="match status" value="1"/>
</dbReference>
<comment type="caution">
    <text evidence="5">The sequence shown here is derived from an EMBL/GenBank/DDBJ whole genome shotgun (WGS) entry which is preliminary data.</text>
</comment>